<dbReference type="GO" id="GO:0046930">
    <property type="term" value="C:pore complex"/>
    <property type="evidence" value="ECO:0007669"/>
    <property type="project" value="UniProtKB-KW"/>
</dbReference>
<dbReference type="GO" id="GO:0015288">
    <property type="term" value="F:porin activity"/>
    <property type="evidence" value="ECO:0007669"/>
    <property type="project" value="UniProtKB-KW"/>
</dbReference>
<dbReference type="GO" id="GO:0009279">
    <property type="term" value="C:cell outer membrane"/>
    <property type="evidence" value="ECO:0007669"/>
    <property type="project" value="UniProtKB-SubCell"/>
</dbReference>
<evidence type="ECO:0000256" key="2">
    <source>
        <dbReference type="ARBA" id="ARBA00007055"/>
    </source>
</evidence>
<gene>
    <name evidence="11" type="ORF">F7Q92_01150</name>
</gene>
<organism evidence="11 12">
    <name type="scientific">Ideonella dechloratans</name>
    <dbReference type="NCBI Taxonomy" id="36863"/>
    <lineage>
        <taxon>Bacteria</taxon>
        <taxon>Pseudomonadati</taxon>
        <taxon>Pseudomonadota</taxon>
        <taxon>Betaproteobacteria</taxon>
        <taxon>Burkholderiales</taxon>
        <taxon>Sphaerotilaceae</taxon>
        <taxon>Ideonella</taxon>
    </lineage>
</organism>
<feature type="chain" id="PRO_5024937755" evidence="10">
    <location>
        <begin position="25"/>
        <end position="402"/>
    </location>
</feature>
<keyword evidence="12" id="KW-1185">Reference proteome</keyword>
<dbReference type="Proteomes" id="UP000430120">
    <property type="component" value="Unassembled WGS sequence"/>
</dbReference>
<protein>
    <submittedName>
        <fullName evidence="11">Carbohydrate porin</fullName>
    </submittedName>
</protein>
<evidence type="ECO:0000256" key="8">
    <source>
        <dbReference type="ARBA" id="ARBA00023136"/>
    </source>
</evidence>
<proteinExistence type="inferred from homology"/>
<reference evidence="11 12" key="1">
    <citation type="submission" date="2019-09" db="EMBL/GenBank/DDBJ databases">
        <title>Draft genome sequences of 48 bacterial type strains from the CCUG.</title>
        <authorList>
            <person name="Tunovic T."/>
            <person name="Pineiro-Iglesias B."/>
            <person name="Unosson C."/>
            <person name="Inganas E."/>
            <person name="Ohlen M."/>
            <person name="Cardew S."/>
            <person name="Jensie-Markopoulos S."/>
            <person name="Salva-Serra F."/>
            <person name="Jaen-Luchoro D."/>
            <person name="Karlsson R."/>
            <person name="Svensson-Stadler L."/>
            <person name="Chun J."/>
            <person name="Moore E."/>
        </authorList>
    </citation>
    <scope>NUCLEOTIDE SEQUENCE [LARGE SCALE GENOMIC DNA]</scope>
    <source>
        <strain evidence="11 12">CCUG 30977</strain>
    </source>
</reference>
<dbReference type="PANTHER" id="PTHR38762">
    <property type="entry name" value="CRYPTIC OUTER MEMBRANE PORIN BGLH-RELATED"/>
    <property type="match status" value="1"/>
</dbReference>
<keyword evidence="3" id="KW-0813">Transport</keyword>
<sequence>MKRSLRPAPLLGLLLATAAGWAHAQISLESNGYFRAGPGATSKNANRACYGLSGADFKYRLGNECDFYGEFLFSGTVARKDSGDTYKIHFMPTIYKGNASDSGDAKWETAQMWAEATGLDFAPQASFWAGKRYHRGADIHIVDTFFEKLDGTGAGASLPALGGKLDLAFYRADSSSKDANGNDNPGSRVNAWLRDVPVNENGSINLLLTATKGEFTGGQSGAGFSLRHTQDKLPFGASNNLWFQYAKGSAGLAGGFGSLTDGSDVKKWRIVDGYQFQATENLGGQLIAMIEKKQADAGDATVKSLGGRVGYAVTRNFKILAEVGVDRVSPQGQPSANLTKFTIAPTISAGKGFWERPELRFYVTRAKWNQAANAAAGADGLTGLGDGKTSGTSYGIQAEVWW</sequence>
<dbReference type="InterPro" id="IPR036998">
    <property type="entry name" value="Porin_LamB_sf"/>
</dbReference>
<keyword evidence="6" id="KW-0406">Ion transport</keyword>
<comment type="caution">
    <text evidence="11">The sequence shown here is derived from an EMBL/GenBank/DDBJ whole genome shotgun (WGS) entry which is preliminary data.</text>
</comment>
<dbReference type="PANTHER" id="PTHR38762:SF1">
    <property type="entry name" value="CRYPTIC OUTER MEMBRANE PORIN BGLH-RELATED"/>
    <property type="match status" value="1"/>
</dbReference>
<dbReference type="InterPro" id="IPR050286">
    <property type="entry name" value="G_neg_Bact_CarbUptk_Porin"/>
</dbReference>
<dbReference type="OrthoDB" id="106611at2"/>
<comment type="similarity">
    <text evidence="2">Belongs to the porin LamB (TC 1.B.3) family.</text>
</comment>
<evidence type="ECO:0000256" key="10">
    <source>
        <dbReference type="SAM" id="SignalP"/>
    </source>
</evidence>
<keyword evidence="4" id="KW-1134">Transmembrane beta strand</keyword>
<dbReference type="GO" id="GO:0015774">
    <property type="term" value="P:polysaccharide transport"/>
    <property type="evidence" value="ECO:0007669"/>
    <property type="project" value="TreeGrafter"/>
</dbReference>
<evidence type="ECO:0000256" key="4">
    <source>
        <dbReference type="ARBA" id="ARBA00022452"/>
    </source>
</evidence>
<accession>A0A643FGP6</accession>
<evidence type="ECO:0000256" key="6">
    <source>
        <dbReference type="ARBA" id="ARBA00023065"/>
    </source>
</evidence>
<feature type="signal peptide" evidence="10">
    <location>
        <begin position="1"/>
        <end position="24"/>
    </location>
</feature>
<name>A0A643FGP6_IDEDE</name>
<evidence type="ECO:0000256" key="9">
    <source>
        <dbReference type="ARBA" id="ARBA00023237"/>
    </source>
</evidence>
<dbReference type="GO" id="GO:0006811">
    <property type="term" value="P:monoatomic ion transport"/>
    <property type="evidence" value="ECO:0007669"/>
    <property type="project" value="UniProtKB-KW"/>
</dbReference>
<keyword evidence="10" id="KW-0732">Signal</keyword>
<dbReference type="GO" id="GO:0015144">
    <property type="term" value="F:carbohydrate transmembrane transporter activity"/>
    <property type="evidence" value="ECO:0007669"/>
    <property type="project" value="TreeGrafter"/>
</dbReference>
<evidence type="ECO:0000313" key="12">
    <source>
        <dbReference type="Proteomes" id="UP000430120"/>
    </source>
</evidence>
<dbReference type="InterPro" id="IPR003192">
    <property type="entry name" value="Porin_LamB"/>
</dbReference>
<keyword evidence="7" id="KW-0626">Porin</keyword>
<evidence type="ECO:0000313" key="11">
    <source>
        <dbReference type="EMBL" id="KAB0585126.1"/>
    </source>
</evidence>
<keyword evidence="8" id="KW-0472">Membrane</keyword>
<dbReference type="SUPFAM" id="SSF56935">
    <property type="entry name" value="Porins"/>
    <property type="match status" value="1"/>
</dbReference>
<keyword evidence="5" id="KW-0812">Transmembrane</keyword>
<dbReference type="Pfam" id="PF02264">
    <property type="entry name" value="LamB"/>
    <property type="match status" value="1"/>
</dbReference>
<evidence type="ECO:0000256" key="1">
    <source>
        <dbReference type="ARBA" id="ARBA00004571"/>
    </source>
</evidence>
<evidence type="ECO:0000256" key="5">
    <source>
        <dbReference type="ARBA" id="ARBA00022692"/>
    </source>
</evidence>
<dbReference type="RefSeq" id="WP_151122111.1">
    <property type="nucleotide sequence ID" value="NZ_CP088081.1"/>
</dbReference>
<comment type="subcellular location">
    <subcellularLocation>
        <location evidence="1">Cell outer membrane</location>
        <topology evidence="1">Multi-pass membrane protein</topology>
    </subcellularLocation>
</comment>
<dbReference type="EMBL" id="VZPB01000002">
    <property type="protein sequence ID" value="KAB0585126.1"/>
    <property type="molecule type" value="Genomic_DNA"/>
</dbReference>
<evidence type="ECO:0000256" key="7">
    <source>
        <dbReference type="ARBA" id="ARBA00023114"/>
    </source>
</evidence>
<keyword evidence="9" id="KW-0998">Cell outer membrane</keyword>
<dbReference type="AlphaFoldDB" id="A0A643FGP6"/>
<evidence type="ECO:0000256" key="3">
    <source>
        <dbReference type="ARBA" id="ARBA00022448"/>
    </source>
</evidence>
<dbReference type="Gene3D" id="2.40.170.10">
    <property type="entry name" value="Porin, LamB type"/>
    <property type="match status" value="1"/>
</dbReference>